<evidence type="ECO:0000313" key="3">
    <source>
        <dbReference type="Proteomes" id="UP001610446"/>
    </source>
</evidence>
<proteinExistence type="predicted"/>
<reference evidence="2 3" key="1">
    <citation type="submission" date="2024-07" db="EMBL/GenBank/DDBJ databases">
        <title>Section-level genome sequencing and comparative genomics of Aspergillus sections Usti and Cavernicolus.</title>
        <authorList>
            <consortium name="Lawrence Berkeley National Laboratory"/>
            <person name="Nybo J.L."/>
            <person name="Vesth T.C."/>
            <person name="Theobald S."/>
            <person name="Frisvad J.C."/>
            <person name="Larsen T.O."/>
            <person name="Kjaerboelling I."/>
            <person name="Rothschild-Mancinelli K."/>
            <person name="Lyhne E.K."/>
            <person name="Kogle M.E."/>
            <person name="Barry K."/>
            <person name="Clum A."/>
            <person name="Na H."/>
            <person name="Ledsgaard L."/>
            <person name="Lin J."/>
            <person name="Lipzen A."/>
            <person name="Kuo A."/>
            <person name="Riley R."/>
            <person name="Mondo S."/>
            <person name="Labutti K."/>
            <person name="Haridas S."/>
            <person name="Pangalinan J."/>
            <person name="Salamov A.A."/>
            <person name="Simmons B.A."/>
            <person name="Magnuson J.K."/>
            <person name="Chen J."/>
            <person name="Drula E."/>
            <person name="Henrissat B."/>
            <person name="Wiebenga A."/>
            <person name="Lubbers R.J."/>
            <person name="Gomes A.C."/>
            <person name="Makela M.R."/>
            <person name="Stajich J."/>
            <person name="Grigoriev I.V."/>
            <person name="Mortensen U.H."/>
            <person name="De Vries R.P."/>
            <person name="Baker S.E."/>
            <person name="Andersen M.R."/>
        </authorList>
    </citation>
    <scope>NUCLEOTIDE SEQUENCE [LARGE SCALE GENOMIC DNA]</scope>
    <source>
        <strain evidence="2 3">CBS 123904</strain>
    </source>
</reference>
<evidence type="ECO:0008006" key="4">
    <source>
        <dbReference type="Google" id="ProtNLM"/>
    </source>
</evidence>
<protein>
    <recommendedName>
        <fullName evidence="4">RRM domain-containing protein</fullName>
    </recommendedName>
</protein>
<gene>
    <name evidence="2" type="ORF">BJY01DRAFT_217554</name>
</gene>
<keyword evidence="3" id="KW-1185">Reference proteome</keyword>
<feature type="region of interest" description="Disordered" evidence="1">
    <location>
        <begin position="225"/>
        <end position="260"/>
    </location>
</feature>
<dbReference type="Proteomes" id="UP001610446">
    <property type="component" value="Unassembled WGS sequence"/>
</dbReference>
<evidence type="ECO:0000256" key="1">
    <source>
        <dbReference type="SAM" id="MobiDB-lite"/>
    </source>
</evidence>
<sequence length="260" mass="28456">MTLISTLSQLKSRSIHLTTHPPPRSVIETRAVLGALQRFGEVVTFRNLKYDPTCTGSQKDVTTIAIFDSDDAAQAAIKASPLQVPITKRSSNPTDPHHSHSHPHHPDSNNYHSSFLSDSHPHQDPTPTPQQNQFTLNIFIKPARHNHEAAVRRNPFHTAFSKPDPESAIHKDLVQTGIELRALADVPTAQKEALPDVQRKKIHGWLMKAGAGSLMGLWRNGTGTGYTTGLGAETKAGDGDGDTERRKEGGDREGIKDRDG</sequence>
<accession>A0ABR4JQW8</accession>
<feature type="region of interest" description="Disordered" evidence="1">
    <location>
        <begin position="80"/>
        <end position="131"/>
    </location>
</feature>
<evidence type="ECO:0000313" key="2">
    <source>
        <dbReference type="EMBL" id="KAL2841378.1"/>
    </source>
</evidence>
<name>A0ABR4JQW8_9EURO</name>
<feature type="compositionally biased region" description="Basic and acidic residues" evidence="1">
    <location>
        <begin position="235"/>
        <end position="260"/>
    </location>
</feature>
<dbReference type="EMBL" id="JBFXLU010000110">
    <property type="protein sequence ID" value="KAL2841378.1"/>
    <property type="molecule type" value="Genomic_DNA"/>
</dbReference>
<organism evidence="2 3">
    <name type="scientific">Aspergillus pseudoustus</name>
    <dbReference type="NCBI Taxonomy" id="1810923"/>
    <lineage>
        <taxon>Eukaryota</taxon>
        <taxon>Fungi</taxon>
        <taxon>Dikarya</taxon>
        <taxon>Ascomycota</taxon>
        <taxon>Pezizomycotina</taxon>
        <taxon>Eurotiomycetes</taxon>
        <taxon>Eurotiomycetidae</taxon>
        <taxon>Eurotiales</taxon>
        <taxon>Aspergillaceae</taxon>
        <taxon>Aspergillus</taxon>
        <taxon>Aspergillus subgen. Nidulantes</taxon>
    </lineage>
</organism>
<comment type="caution">
    <text evidence="2">The sequence shown here is derived from an EMBL/GenBank/DDBJ whole genome shotgun (WGS) entry which is preliminary data.</text>
</comment>